<reference evidence="2 3" key="1">
    <citation type="submission" date="2024-02" db="EMBL/GenBank/DDBJ databases">
        <authorList>
            <person name="Chen Y."/>
            <person name="Shah S."/>
            <person name="Dougan E. K."/>
            <person name="Thang M."/>
            <person name="Chan C."/>
        </authorList>
    </citation>
    <scope>NUCLEOTIDE SEQUENCE [LARGE SCALE GENOMIC DNA]</scope>
</reference>
<proteinExistence type="predicted"/>
<evidence type="ECO:0008006" key="4">
    <source>
        <dbReference type="Google" id="ProtNLM"/>
    </source>
</evidence>
<dbReference type="PANTHER" id="PTHR23084">
    <property type="entry name" value="PHOSPHATIDYLINOSITOL-4-PHOSPHATE 5-KINASE RELATED"/>
    <property type="match status" value="1"/>
</dbReference>
<keyword evidence="3" id="KW-1185">Reference proteome</keyword>
<sequence length="284" mass="31685">MGNQVPFERCGTYCQACQPAADGSLPCSSGYVGSEEFVETREVKQMHAWTSPAGTPRGGERPATGFARMGTTNLVQTPSQAAIGTPQQVGVLEGLLGRLTGLEEKTVQHSDGSTYTGCLRNGLRHGPGVFRNQTEIYEGEWQDDVQHGSGKQMWNDGWQGGAGRRRRGALINPTAFSLHLERRLYEGQYAKGHFSGKGKMVWKTPKGDMCYEGEYLEDLKHGMGKFTWPDGRCYDGEWLRGKRHGRGAYTTARGDYRIGCWSEDRFVRWENNGCEQDSVNRMLR</sequence>
<dbReference type="InterPro" id="IPR003409">
    <property type="entry name" value="MORN"/>
</dbReference>
<dbReference type="SMART" id="SM00698">
    <property type="entry name" value="MORN"/>
    <property type="match status" value="5"/>
</dbReference>
<accession>A0ABP0SM08</accession>
<gene>
    <name evidence="2" type="ORF">CCMP2556_LOCUS52433</name>
</gene>
<dbReference type="Pfam" id="PF02493">
    <property type="entry name" value="MORN"/>
    <property type="match status" value="5"/>
</dbReference>
<dbReference type="Proteomes" id="UP001642484">
    <property type="component" value="Unassembled WGS sequence"/>
</dbReference>
<name>A0ABP0SM08_9DINO</name>
<dbReference type="SUPFAM" id="SSF82185">
    <property type="entry name" value="Histone H3 K4-specific methyltransferase SET7/9 N-terminal domain"/>
    <property type="match status" value="2"/>
</dbReference>
<evidence type="ECO:0000313" key="2">
    <source>
        <dbReference type="EMBL" id="CAK9113235.1"/>
    </source>
</evidence>
<dbReference type="PANTHER" id="PTHR23084:SF179">
    <property type="entry name" value="OS10G0565000 PROTEIN"/>
    <property type="match status" value="1"/>
</dbReference>
<dbReference type="EMBL" id="CAXAMN010027817">
    <property type="protein sequence ID" value="CAK9113235.1"/>
    <property type="molecule type" value="Genomic_DNA"/>
</dbReference>
<keyword evidence="1" id="KW-0677">Repeat</keyword>
<comment type="caution">
    <text evidence="2">The sequence shown here is derived from an EMBL/GenBank/DDBJ whole genome shotgun (WGS) entry which is preliminary data.</text>
</comment>
<organism evidence="2 3">
    <name type="scientific">Durusdinium trenchii</name>
    <dbReference type="NCBI Taxonomy" id="1381693"/>
    <lineage>
        <taxon>Eukaryota</taxon>
        <taxon>Sar</taxon>
        <taxon>Alveolata</taxon>
        <taxon>Dinophyceae</taxon>
        <taxon>Suessiales</taxon>
        <taxon>Symbiodiniaceae</taxon>
        <taxon>Durusdinium</taxon>
    </lineage>
</organism>
<evidence type="ECO:0000313" key="3">
    <source>
        <dbReference type="Proteomes" id="UP001642484"/>
    </source>
</evidence>
<protein>
    <recommendedName>
        <fullName evidence="4">MORN repeat-containing protein 3</fullName>
    </recommendedName>
</protein>
<dbReference type="Gene3D" id="2.20.110.10">
    <property type="entry name" value="Histone H3 K4-specific methyltransferase SET7/9 N-terminal domain"/>
    <property type="match status" value="2"/>
</dbReference>
<evidence type="ECO:0000256" key="1">
    <source>
        <dbReference type="ARBA" id="ARBA00022737"/>
    </source>
</evidence>